<sequence length="107" mass="11921">MALNYARMPGFGDLPGDSRHPNSPDYVEPAFGLDDAAENVAGELYANDEAGRLVDEVADAAGLLRWISHNAEVPPEFRMEFRFLIEQAERLERMRDAEYAALNGEHA</sequence>
<comment type="caution">
    <text evidence="2">The sequence shown here is derived from an EMBL/GenBank/DDBJ whole genome shotgun (WGS) entry which is preliminary data.</text>
</comment>
<organism evidence="2 3">
    <name type="scientific">Pseudoxanthomonas winnipegensis</name>
    <dbReference type="NCBI Taxonomy" id="2480810"/>
    <lineage>
        <taxon>Bacteria</taxon>
        <taxon>Pseudomonadati</taxon>
        <taxon>Pseudomonadota</taxon>
        <taxon>Gammaproteobacteria</taxon>
        <taxon>Lysobacterales</taxon>
        <taxon>Lysobacteraceae</taxon>
        <taxon>Pseudoxanthomonas</taxon>
    </lineage>
</organism>
<feature type="region of interest" description="Disordered" evidence="1">
    <location>
        <begin position="1"/>
        <end position="29"/>
    </location>
</feature>
<protein>
    <submittedName>
        <fullName evidence="2">Uncharacterized protein</fullName>
    </submittedName>
</protein>
<gene>
    <name evidence="2" type="ORF">EA660_18235</name>
</gene>
<reference evidence="2 3" key="1">
    <citation type="submission" date="2019-02" db="EMBL/GenBank/DDBJ databases">
        <title>WGS of Pseudoxanthomonas species novum from clinical isolates.</title>
        <authorList>
            <person name="Bernier A.-M."/>
            <person name="Bernard K."/>
            <person name="Vachon A."/>
        </authorList>
    </citation>
    <scope>NUCLEOTIDE SEQUENCE [LARGE SCALE GENOMIC DNA]</scope>
    <source>
        <strain evidence="2 3">NML171200</strain>
    </source>
</reference>
<evidence type="ECO:0000313" key="2">
    <source>
        <dbReference type="EMBL" id="TAA20328.1"/>
    </source>
</evidence>
<name>A0A4Q8L506_9GAMM</name>
<evidence type="ECO:0000313" key="3">
    <source>
        <dbReference type="Proteomes" id="UP000292627"/>
    </source>
</evidence>
<dbReference type="EMBL" id="SHMC01000010">
    <property type="protein sequence ID" value="TAA20328.1"/>
    <property type="molecule type" value="Genomic_DNA"/>
</dbReference>
<accession>A0A4Q8L506</accession>
<dbReference type="AlphaFoldDB" id="A0A4Q8L506"/>
<proteinExistence type="predicted"/>
<evidence type="ECO:0000256" key="1">
    <source>
        <dbReference type="SAM" id="MobiDB-lite"/>
    </source>
</evidence>
<dbReference type="RefSeq" id="WP_130552895.1">
    <property type="nucleotide sequence ID" value="NZ_SHMC01000010.1"/>
</dbReference>
<dbReference type="Proteomes" id="UP000292627">
    <property type="component" value="Unassembled WGS sequence"/>
</dbReference>